<organism evidence="2 3">
    <name type="scientific">Rhizobium tropici</name>
    <dbReference type="NCBI Taxonomy" id="398"/>
    <lineage>
        <taxon>Bacteria</taxon>
        <taxon>Pseudomonadati</taxon>
        <taxon>Pseudomonadota</taxon>
        <taxon>Alphaproteobacteria</taxon>
        <taxon>Hyphomicrobiales</taxon>
        <taxon>Rhizobiaceae</taxon>
        <taxon>Rhizobium/Agrobacterium group</taxon>
        <taxon>Rhizobium</taxon>
    </lineage>
</organism>
<dbReference type="AlphaFoldDB" id="A0A6P1CFV0"/>
<proteinExistence type="predicted"/>
<sequence length="91" mass="10525">MRIDQVRDAYLWTLFRPHEEPATGYGFLSELTGWLDNLNLPGVTPSTWIIDVCLEKVDNDHLEYSHDVGGEHEWKIILAPTARHEIENLPK</sequence>
<dbReference type="EMBL" id="JAADZA010000045">
    <property type="protein sequence ID" value="NEV14485.1"/>
    <property type="molecule type" value="Genomic_DNA"/>
</dbReference>
<evidence type="ECO:0000313" key="4">
    <source>
        <dbReference type="Proteomes" id="UP000526625"/>
    </source>
</evidence>
<accession>A0A6P1CFV0</accession>
<dbReference type="Proteomes" id="UP000471190">
    <property type="component" value="Unassembled WGS sequence"/>
</dbReference>
<evidence type="ECO:0000313" key="3">
    <source>
        <dbReference type="Proteomes" id="UP000471190"/>
    </source>
</evidence>
<protein>
    <submittedName>
        <fullName evidence="2">Uncharacterized protein</fullName>
    </submittedName>
</protein>
<dbReference type="Proteomes" id="UP000526625">
    <property type="component" value="Unassembled WGS sequence"/>
</dbReference>
<gene>
    <name evidence="1" type="ORF">GGD45_005936</name>
    <name evidence="2" type="ORF">GXW80_26245</name>
</gene>
<dbReference type="RefSeq" id="WP_015340493.1">
    <property type="nucleotide sequence ID" value="NZ_JAADZA010000045.1"/>
</dbReference>
<evidence type="ECO:0000313" key="1">
    <source>
        <dbReference type="EMBL" id="MBB6495471.1"/>
    </source>
</evidence>
<comment type="caution">
    <text evidence="2">The sequence shown here is derived from an EMBL/GenBank/DDBJ whole genome shotgun (WGS) entry which is preliminary data.</text>
</comment>
<name>A0A6P1CFV0_RHITR</name>
<keyword evidence="4" id="KW-1185">Reference proteome</keyword>
<dbReference type="EMBL" id="JACHBF010000030">
    <property type="protein sequence ID" value="MBB6495471.1"/>
    <property type="molecule type" value="Genomic_DNA"/>
</dbReference>
<evidence type="ECO:0000313" key="2">
    <source>
        <dbReference type="EMBL" id="NEV14485.1"/>
    </source>
</evidence>
<reference evidence="2 3" key="1">
    <citation type="submission" date="2020-02" db="EMBL/GenBank/DDBJ databases">
        <title>Draft genome sequence of Rhizobium tropici.</title>
        <authorList>
            <person name="Khayi S."/>
            <person name="Jemo M."/>
        </authorList>
    </citation>
    <scope>NUCLEOTIDE SEQUENCE [LARGE SCALE GENOMIC DNA]</scope>
    <source>
        <strain evidence="2 3">A12</strain>
    </source>
</reference>
<reference evidence="1 4" key="2">
    <citation type="submission" date="2020-08" db="EMBL/GenBank/DDBJ databases">
        <title>Genomic Encyclopedia of Type Strains, Phase IV (KMG-V): Genome sequencing to study the core and pangenomes of soil and plant-associated prokaryotes.</title>
        <authorList>
            <person name="Whitman W."/>
        </authorList>
    </citation>
    <scope>NUCLEOTIDE SEQUENCE [LARGE SCALE GENOMIC DNA]</scope>
    <source>
        <strain evidence="1 4">SEMIA 4059</strain>
    </source>
</reference>